<protein>
    <recommendedName>
        <fullName evidence="12">Nucleotidyl transferase domain-containing protein</fullName>
    </recommendedName>
</protein>
<dbReference type="OrthoDB" id="9813880at2"/>
<sequence>MKTAIILAAGKGKKMWPYNDYWPKAALPVANQGNIVHLVNHLKSLSFDRIIIVTSYLGRRIKSLVCDFEGVETIELSVTEGTADSLEKVVSLVNDEHLLIMYGDIFITLERLTSFVDAYQKELNTVDTLILSKPITNEFAPDWFGISKGTGNSVQNIYGHPRPHYVQERLIGVFALSTKALKRMLHHNPGFMKNVPTGVMPQHEMEFEQSLQWLVEEGYTVSSYPITDGVIDIDKPWHLMQANQLALSVMTNKLQHNDIPETCNIHPTADIQGCIKLGEHVEIGKYVTIKGNAIIGDHTKIENGVTIEGNVVIGSHCRIENFCRIGPDSVIGSKNRIGHCAEFSGITFDNVSFIHFGEVFGIIGESTDIAAGVTVGITRFDDLPQTQKVNGRREIPEKFGNAVYFGDFTRTGILSLYMPGTKVGSNCVIGSGVAVEKDIPSKTLLYAQQTLIEKGWDTHRYGW</sequence>
<keyword evidence="6" id="KW-0548">Nucleotidyltransferase</keyword>
<evidence type="ECO:0000256" key="6">
    <source>
        <dbReference type="ARBA" id="ARBA00022695"/>
    </source>
</evidence>
<keyword evidence="14" id="KW-1185">Reference proteome</keyword>
<dbReference type="GO" id="GO:0003977">
    <property type="term" value="F:UDP-N-acetylglucosamine diphosphorylase activity"/>
    <property type="evidence" value="ECO:0007669"/>
    <property type="project" value="UniProtKB-EC"/>
</dbReference>
<dbReference type="AlphaFoldDB" id="A0A0J1IKR1"/>
<dbReference type="PROSITE" id="PS00101">
    <property type="entry name" value="HEXAPEP_TRANSFERASES"/>
    <property type="match status" value="1"/>
</dbReference>
<keyword evidence="5" id="KW-0808">Transferase</keyword>
<dbReference type="GeneID" id="56351630"/>
<dbReference type="Proteomes" id="UP000036045">
    <property type="component" value="Unassembled WGS sequence"/>
</dbReference>
<dbReference type="InterPro" id="IPR050065">
    <property type="entry name" value="GlmU-like"/>
</dbReference>
<dbReference type="InterPro" id="IPR018357">
    <property type="entry name" value="Hexapep_transf_CS"/>
</dbReference>
<comment type="catalytic activity">
    <reaction evidence="11">
        <text>N-acetyl-alpha-D-glucosamine 1-phosphate + UTP + H(+) = UDP-N-acetyl-alpha-D-glucosamine + diphosphate</text>
        <dbReference type="Rhea" id="RHEA:13509"/>
        <dbReference type="ChEBI" id="CHEBI:15378"/>
        <dbReference type="ChEBI" id="CHEBI:33019"/>
        <dbReference type="ChEBI" id="CHEBI:46398"/>
        <dbReference type="ChEBI" id="CHEBI:57705"/>
        <dbReference type="ChEBI" id="CHEBI:57776"/>
        <dbReference type="EC" id="2.7.7.23"/>
    </reaction>
</comment>
<evidence type="ECO:0000256" key="3">
    <source>
        <dbReference type="ARBA" id="ARBA00007707"/>
    </source>
</evidence>
<dbReference type="SUPFAM" id="SSF53448">
    <property type="entry name" value="Nucleotide-diphospho-sugar transferases"/>
    <property type="match status" value="1"/>
</dbReference>
<evidence type="ECO:0000256" key="9">
    <source>
        <dbReference type="ARBA" id="ARBA00023315"/>
    </source>
</evidence>
<name>A0A0J1IKR1_NIACI</name>
<comment type="pathway">
    <text evidence="2">Nucleotide-sugar biosynthesis; UDP-N-acetyl-alpha-D-glucosamine biosynthesis; UDP-N-acetyl-alpha-D-glucosamine from N-acetyl-alpha-D-glucosamine 1-phosphate: step 1/1.</text>
</comment>
<accession>A0A0J1IKR1</accession>
<keyword evidence="9" id="KW-0012">Acyltransferase</keyword>
<evidence type="ECO:0000259" key="12">
    <source>
        <dbReference type="Pfam" id="PF00483"/>
    </source>
</evidence>
<organism evidence="13 14">
    <name type="scientific">Niallia circulans</name>
    <name type="common">Bacillus circulans</name>
    <dbReference type="NCBI Taxonomy" id="1397"/>
    <lineage>
        <taxon>Bacteria</taxon>
        <taxon>Bacillati</taxon>
        <taxon>Bacillota</taxon>
        <taxon>Bacilli</taxon>
        <taxon>Bacillales</taxon>
        <taxon>Bacillaceae</taxon>
        <taxon>Niallia</taxon>
    </lineage>
</organism>
<keyword evidence="8" id="KW-0511">Multifunctional enzyme</keyword>
<evidence type="ECO:0000313" key="13">
    <source>
        <dbReference type="EMBL" id="KLV26536.1"/>
    </source>
</evidence>
<evidence type="ECO:0000256" key="4">
    <source>
        <dbReference type="ARBA" id="ARBA00007947"/>
    </source>
</evidence>
<dbReference type="Gene3D" id="3.90.550.10">
    <property type="entry name" value="Spore Coat Polysaccharide Biosynthesis Protein SpsA, Chain A"/>
    <property type="match status" value="1"/>
</dbReference>
<dbReference type="PANTHER" id="PTHR43584">
    <property type="entry name" value="NUCLEOTIDYL TRANSFERASE"/>
    <property type="match status" value="1"/>
</dbReference>
<dbReference type="InterPro" id="IPR005835">
    <property type="entry name" value="NTP_transferase_dom"/>
</dbReference>
<feature type="domain" description="Nucleotidyl transferase" evidence="12">
    <location>
        <begin position="4"/>
        <end position="135"/>
    </location>
</feature>
<dbReference type="Gene3D" id="2.160.10.10">
    <property type="entry name" value="Hexapeptide repeat proteins"/>
    <property type="match status" value="1"/>
</dbReference>
<dbReference type="PANTHER" id="PTHR43584:SF8">
    <property type="entry name" value="N-ACETYLMURAMATE ALPHA-1-PHOSPHATE URIDYLYLTRANSFERASE"/>
    <property type="match status" value="1"/>
</dbReference>
<comment type="similarity">
    <text evidence="4">In the N-terminal section; belongs to the N-acetylglucosamine-1-phosphate uridyltransferase family.</text>
</comment>
<keyword evidence="7" id="KW-0677">Repeat</keyword>
<gene>
    <name evidence="13" type="ORF">ABW02_10545</name>
</gene>
<dbReference type="Pfam" id="PF00483">
    <property type="entry name" value="NTP_transferase"/>
    <property type="match status" value="1"/>
</dbReference>
<evidence type="ECO:0000256" key="7">
    <source>
        <dbReference type="ARBA" id="ARBA00022737"/>
    </source>
</evidence>
<reference evidence="13 14" key="1">
    <citation type="submission" date="2015-05" db="EMBL/GenBank/DDBJ databases">
        <title>Whole genome sequence and identification of bacterial endophytes from Costus igneus.</title>
        <authorList>
            <person name="Lee Y.P."/>
            <person name="Gan H.M."/>
            <person name="Eng W."/>
            <person name="Wheatley M.S."/>
            <person name="Caraballo A."/>
            <person name="Polter S."/>
            <person name="Savka M.A."/>
            <person name="Hudson A.O."/>
        </authorList>
    </citation>
    <scope>NUCLEOTIDE SEQUENCE [LARGE SCALE GENOMIC DNA]</scope>
    <source>
        <strain evidence="13 14">RIT379</strain>
    </source>
</reference>
<evidence type="ECO:0000313" key="14">
    <source>
        <dbReference type="Proteomes" id="UP000036045"/>
    </source>
</evidence>
<dbReference type="SUPFAM" id="SSF51161">
    <property type="entry name" value="Trimeric LpxA-like enzymes"/>
    <property type="match status" value="1"/>
</dbReference>
<dbReference type="RefSeq" id="WP_047941983.1">
    <property type="nucleotide sequence ID" value="NZ_CP053989.1"/>
</dbReference>
<evidence type="ECO:0000256" key="1">
    <source>
        <dbReference type="ARBA" id="ARBA00005166"/>
    </source>
</evidence>
<proteinExistence type="inferred from homology"/>
<evidence type="ECO:0000256" key="8">
    <source>
        <dbReference type="ARBA" id="ARBA00023268"/>
    </source>
</evidence>
<dbReference type="InterPro" id="IPR001451">
    <property type="entry name" value="Hexapep"/>
</dbReference>
<dbReference type="EMBL" id="LDPH01000008">
    <property type="protein sequence ID" value="KLV26536.1"/>
    <property type="molecule type" value="Genomic_DNA"/>
</dbReference>
<evidence type="ECO:0000256" key="5">
    <source>
        <dbReference type="ARBA" id="ARBA00022679"/>
    </source>
</evidence>
<dbReference type="PATRIC" id="fig|1397.4.peg.5421"/>
<evidence type="ECO:0000256" key="10">
    <source>
        <dbReference type="ARBA" id="ARBA00048247"/>
    </source>
</evidence>
<dbReference type="InterPro" id="IPR011004">
    <property type="entry name" value="Trimer_LpxA-like_sf"/>
</dbReference>
<dbReference type="GO" id="GO:0019134">
    <property type="term" value="F:glucosamine-1-phosphate N-acetyltransferase activity"/>
    <property type="evidence" value="ECO:0007669"/>
    <property type="project" value="UniProtKB-EC"/>
</dbReference>
<dbReference type="InterPro" id="IPR029044">
    <property type="entry name" value="Nucleotide-diphossugar_trans"/>
</dbReference>
<evidence type="ECO:0000256" key="11">
    <source>
        <dbReference type="ARBA" id="ARBA00048493"/>
    </source>
</evidence>
<evidence type="ECO:0000256" key="2">
    <source>
        <dbReference type="ARBA" id="ARBA00005208"/>
    </source>
</evidence>
<comment type="pathway">
    <text evidence="1">Nucleotide-sugar biosynthesis; UDP-N-acetyl-alpha-D-glucosamine biosynthesis; N-acetyl-alpha-D-glucosamine 1-phosphate from alpha-D-glucosamine 6-phosphate (route II): step 2/2.</text>
</comment>
<comment type="similarity">
    <text evidence="3">In the C-terminal section; belongs to the transferase hexapeptide repeat family.</text>
</comment>
<dbReference type="Pfam" id="PF00132">
    <property type="entry name" value="Hexapep"/>
    <property type="match status" value="2"/>
</dbReference>
<comment type="caution">
    <text evidence="13">The sequence shown here is derived from an EMBL/GenBank/DDBJ whole genome shotgun (WGS) entry which is preliminary data.</text>
</comment>
<comment type="catalytic activity">
    <reaction evidence="10">
        <text>alpha-D-glucosamine 1-phosphate + acetyl-CoA = N-acetyl-alpha-D-glucosamine 1-phosphate + CoA + H(+)</text>
        <dbReference type="Rhea" id="RHEA:13725"/>
        <dbReference type="ChEBI" id="CHEBI:15378"/>
        <dbReference type="ChEBI" id="CHEBI:57287"/>
        <dbReference type="ChEBI" id="CHEBI:57288"/>
        <dbReference type="ChEBI" id="CHEBI:57776"/>
        <dbReference type="ChEBI" id="CHEBI:58516"/>
        <dbReference type="EC" id="2.3.1.157"/>
    </reaction>
</comment>